<accession>A0A6I9QCJ8</accession>
<feature type="repeat" description="PPR" evidence="3">
    <location>
        <begin position="300"/>
        <end position="334"/>
    </location>
</feature>
<dbReference type="Pfam" id="PF01535">
    <property type="entry name" value="PPR"/>
    <property type="match status" value="2"/>
</dbReference>
<reference evidence="8" key="1">
    <citation type="submission" date="2025-08" db="UniProtKB">
        <authorList>
            <consortium name="RefSeq"/>
        </authorList>
    </citation>
    <scope>IDENTIFICATION</scope>
</reference>
<evidence type="ECO:0000256" key="2">
    <source>
        <dbReference type="ARBA" id="ARBA00022737"/>
    </source>
</evidence>
<dbReference type="InterPro" id="IPR002885">
    <property type="entry name" value="PPR_rpt"/>
</dbReference>
<gene>
    <name evidence="8" type="primary">LOC105033422</name>
</gene>
<dbReference type="InParanoid" id="A0A6I9QCJ8"/>
<feature type="domain" description="PROP1-like PPR" evidence="5">
    <location>
        <begin position="352"/>
        <end position="471"/>
    </location>
</feature>
<dbReference type="RefSeq" id="XP_010906524.2">
    <property type="nucleotide sequence ID" value="XM_010908222.3"/>
</dbReference>
<organism evidence="7 8">
    <name type="scientific">Elaeis guineensis var. tenera</name>
    <name type="common">Oil palm</name>
    <dbReference type="NCBI Taxonomy" id="51953"/>
    <lineage>
        <taxon>Eukaryota</taxon>
        <taxon>Viridiplantae</taxon>
        <taxon>Streptophyta</taxon>
        <taxon>Embryophyta</taxon>
        <taxon>Tracheophyta</taxon>
        <taxon>Spermatophyta</taxon>
        <taxon>Magnoliopsida</taxon>
        <taxon>Liliopsida</taxon>
        <taxon>Arecaceae</taxon>
        <taxon>Arecoideae</taxon>
        <taxon>Cocoseae</taxon>
        <taxon>Elaeidinae</taxon>
        <taxon>Elaeis</taxon>
    </lineage>
</organism>
<dbReference type="Pfam" id="PF23276">
    <property type="entry name" value="TPR_24"/>
    <property type="match status" value="1"/>
</dbReference>
<dbReference type="InterPro" id="IPR057027">
    <property type="entry name" value="TPR_mt"/>
</dbReference>
<dbReference type="KEGG" id="egu:105033422"/>
<feature type="domain" description="Pentatricopeptide repeat-containing protein-mitochondrial" evidence="6">
    <location>
        <begin position="530"/>
        <end position="647"/>
    </location>
</feature>
<evidence type="ECO:0000256" key="3">
    <source>
        <dbReference type="PROSITE-ProRule" id="PRU00708"/>
    </source>
</evidence>
<evidence type="ECO:0000259" key="5">
    <source>
        <dbReference type="Pfam" id="PF17177"/>
    </source>
</evidence>
<evidence type="ECO:0000256" key="4">
    <source>
        <dbReference type="SAM" id="MobiDB-lite"/>
    </source>
</evidence>
<dbReference type="GO" id="GO:0003729">
    <property type="term" value="F:mRNA binding"/>
    <property type="evidence" value="ECO:0007669"/>
    <property type="project" value="TreeGrafter"/>
</dbReference>
<dbReference type="PROSITE" id="PS51375">
    <property type="entry name" value="PPR"/>
    <property type="match status" value="10"/>
</dbReference>
<feature type="repeat" description="PPR" evidence="3">
    <location>
        <begin position="335"/>
        <end position="369"/>
    </location>
</feature>
<dbReference type="InterPro" id="IPR033443">
    <property type="entry name" value="PROP1-like_PPR_dom"/>
</dbReference>
<feature type="region of interest" description="Disordered" evidence="4">
    <location>
        <begin position="58"/>
        <end position="99"/>
    </location>
</feature>
<protein>
    <submittedName>
        <fullName evidence="8">Pentatricopeptide repeat-containing protein At2g37230</fullName>
    </submittedName>
</protein>
<dbReference type="FunCoup" id="A0A6I9QCJ8">
    <property type="interactions" value="2533"/>
</dbReference>
<proteinExistence type="inferred from homology"/>
<feature type="repeat" description="PPR" evidence="3">
    <location>
        <begin position="407"/>
        <end position="441"/>
    </location>
</feature>
<dbReference type="Pfam" id="PF13041">
    <property type="entry name" value="PPR_2"/>
    <property type="match status" value="2"/>
</dbReference>
<dbReference type="InterPro" id="IPR011990">
    <property type="entry name" value="TPR-like_helical_dom_sf"/>
</dbReference>
<evidence type="ECO:0000256" key="1">
    <source>
        <dbReference type="ARBA" id="ARBA00007626"/>
    </source>
</evidence>
<feature type="repeat" description="PPR" evidence="3">
    <location>
        <begin position="370"/>
        <end position="405"/>
    </location>
</feature>
<keyword evidence="7" id="KW-1185">Reference proteome</keyword>
<evidence type="ECO:0000259" key="6">
    <source>
        <dbReference type="Pfam" id="PF23276"/>
    </source>
</evidence>
<evidence type="ECO:0000313" key="7">
    <source>
        <dbReference type="Proteomes" id="UP000504607"/>
    </source>
</evidence>
<name>A0A6I9QCJ8_ELAGV</name>
<dbReference type="OrthoDB" id="185373at2759"/>
<dbReference type="AlphaFoldDB" id="A0A6I9QCJ8"/>
<feature type="compositionally biased region" description="Basic and acidic residues" evidence="4">
    <location>
        <begin position="83"/>
        <end position="99"/>
    </location>
</feature>
<feature type="repeat" description="PPR" evidence="3">
    <location>
        <begin position="443"/>
        <end position="477"/>
    </location>
</feature>
<feature type="repeat" description="PPR" evidence="3">
    <location>
        <begin position="265"/>
        <end position="299"/>
    </location>
</feature>
<dbReference type="PANTHER" id="PTHR47938">
    <property type="entry name" value="RESPIRATORY COMPLEX I CHAPERONE (CIA84), PUTATIVE (AFU_ORTHOLOGUE AFUA_2G06020)-RELATED"/>
    <property type="match status" value="1"/>
</dbReference>
<dbReference type="Gene3D" id="1.25.40.10">
    <property type="entry name" value="Tetratricopeptide repeat domain"/>
    <property type="match status" value="6"/>
</dbReference>
<dbReference type="Pfam" id="PF17177">
    <property type="entry name" value="PPR_long"/>
    <property type="match status" value="1"/>
</dbReference>
<feature type="repeat" description="PPR" evidence="3">
    <location>
        <begin position="519"/>
        <end position="553"/>
    </location>
</feature>
<dbReference type="NCBIfam" id="TIGR00756">
    <property type="entry name" value="PPR"/>
    <property type="match status" value="8"/>
</dbReference>
<evidence type="ECO:0000313" key="8">
    <source>
        <dbReference type="RefSeq" id="XP_010906524.2"/>
    </source>
</evidence>
<keyword evidence="2" id="KW-0677">Repeat</keyword>
<sequence length="773" mass="85299">MPPPSFPFLPKPSRTSQPAEMALAFSAAKPAFKIQALLQALSPTSPISVPLLLHGFSSVPSSEPPPPGDETAGAASDEGPADPPRRPMRGERRGPEKLEDTICYMMARRPWTTRLQNSIRSLSPTFDRDLVLAVLRGAHHPDHALRFFRWVERTGFRHDAATYGEIVSILTRNSMLNHARCLILDDMPKRLVDRDEDMIAALIAGYGRAGIPQEAVKIFRRMPELGVTRTVSSYDALFKAILRSGRVMMAKRIFNSMIRDGVAAAASTYNTLIWGFCLSVKMETANRFFADMKERGIAPELVTYNTLLNGWVRAKKMDDAEKMFEEMSTVGLAPNSISYNIMIKGYVSVGKVDDGLRLFGEMSAKGLRPSEKTFAALMPGLCDDVGRAEEARKVLNEMAERRLTPKDKSIFLRLVSSLCKSGDLDGALEVHRKMEQFKHVVKDPAQYGVLLESLCKGGKHEDAIATLDELLEKGTLLDPRTPALEDSAYDPMIEYLCGHGQTQKAEDLFRQLMKKGIDDKMAFNNLIRGHAKEGVPESALEMLNIMTRRGVATDADSYALLVESFLKKGEPADARTALDGMIEQGHLPSPSLFRSVMVGLFDDGRVQTASRVMKSMIEKGVKEENMDMVHKILEALLMRGHVEEALGRINLMMMNDSLPDFDGLLAALCDSGKAIEALKLVDFGLERDCDISFSSYDRVLDALYTAGKILPAYSILCKIKAKGGVVDKKGCEALIKSLNEQGNTKQADILSRILAGKAPLEAKKGKKVAAHPY</sequence>
<feature type="repeat" description="PPR" evidence="3">
    <location>
        <begin position="554"/>
        <end position="588"/>
    </location>
</feature>
<dbReference type="Proteomes" id="UP000504607">
    <property type="component" value="Unplaced"/>
</dbReference>
<feature type="repeat" description="PPR" evidence="3">
    <location>
        <begin position="230"/>
        <end position="264"/>
    </location>
</feature>
<dbReference type="SUPFAM" id="SSF48452">
    <property type="entry name" value="TPR-like"/>
    <property type="match status" value="1"/>
</dbReference>
<dbReference type="PANTHER" id="PTHR47938:SF46">
    <property type="entry name" value="PENTACOTRIPEPTIDE-REPEAT REGION OF PRORP DOMAIN-CONTAINING PROTEIN"/>
    <property type="match status" value="1"/>
</dbReference>
<feature type="repeat" description="PPR" evidence="3">
    <location>
        <begin position="195"/>
        <end position="229"/>
    </location>
</feature>
<comment type="similarity">
    <text evidence="1">Belongs to the PPR family. P subfamily.</text>
</comment>